<name>A0ABW0Q2W8_9HYPH</name>
<comment type="caution">
    <text evidence="1">The sequence shown here is derived from an EMBL/GenBank/DDBJ whole genome shotgun (WGS) entry which is preliminary data.</text>
</comment>
<dbReference type="Proteomes" id="UP001596150">
    <property type="component" value="Unassembled WGS sequence"/>
</dbReference>
<keyword evidence="2" id="KW-1185">Reference proteome</keyword>
<accession>A0ABW0Q2W8</accession>
<evidence type="ECO:0000313" key="2">
    <source>
        <dbReference type="Proteomes" id="UP001596150"/>
    </source>
</evidence>
<dbReference type="RefSeq" id="WP_266346309.1">
    <property type="nucleotide sequence ID" value="NZ_JAPKNH010000015.1"/>
</dbReference>
<dbReference type="EMBL" id="JBHSML010000031">
    <property type="protein sequence ID" value="MFC5519018.1"/>
    <property type="molecule type" value="Genomic_DNA"/>
</dbReference>
<evidence type="ECO:0000313" key="1">
    <source>
        <dbReference type="EMBL" id="MFC5519018.1"/>
    </source>
</evidence>
<reference evidence="2" key="1">
    <citation type="journal article" date="2019" name="Int. J. Syst. Evol. Microbiol.">
        <title>The Global Catalogue of Microorganisms (GCM) 10K type strain sequencing project: providing services to taxonomists for standard genome sequencing and annotation.</title>
        <authorList>
            <consortium name="The Broad Institute Genomics Platform"/>
            <consortium name="The Broad Institute Genome Sequencing Center for Infectious Disease"/>
            <person name="Wu L."/>
            <person name="Ma J."/>
        </authorList>
    </citation>
    <scope>NUCLEOTIDE SEQUENCE [LARGE SCALE GENOMIC DNA]</scope>
    <source>
        <strain evidence="2">KACC 12633</strain>
    </source>
</reference>
<proteinExistence type="predicted"/>
<protein>
    <submittedName>
        <fullName evidence="1">Uncharacterized protein</fullName>
    </submittedName>
</protein>
<gene>
    <name evidence="1" type="ORF">ACFPP9_24860</name>
</gene>
<sequence>MKARIEFDRGKLVLHSDGPWQELTEYEFLHLFASCCDAGRALAMHKVYPPATDFTEVEFPPEPVIP</sequence>
<organism evidence="1 2">
    <name type="scientific">Kaistia terrae</name>
    <dbReference type="NCBI Taxonomy" id="537017"/>
    <lineage>
        <taxon>Bacteria</taxon>
        <taxon>Pseudomonadati</taxon>
        <taxon>Pseudomonadota</taxon>
        <taxon>Alphaproteobacteria</taxon>
        <taxon>Hyphomicrobiales</taxon>
        <taxon>Kaistiaceae</taxon>
        <taxon>Kaistia</taxon>
    </lineage>
</organism>